<name>A0ABS0SKH4_9FLAO</name>
<proteinExistence type="predicted"/>
<dbReference type="Proteomes" id="UP000641139">
    <property type="component" value="Unassembled WGS sequence"/>
</dbReference>
<organism evidence="1 2">
    <name type="scientific">Capnocytophaga periodontitidis</name>
    <dbReference type="NCBI Taxonomy" id="2795027"/>
    <lineage>
        <taxon>Bacteria</taxon>
        <taxon>Pseudomonadati</taxon>
        <taxon>Bacteroidota</taxon>
        <taxon>Flavobacteriia</taxon>
        <taxon>Flavobacteriales</taxon>
        <taxon>Flavobacteriaceae</taxon>
        <taxon>Capnocytophaga</taxon>
    </lineage>
</organism>
<evidence type="ECO:0000313" key="1">
    <source>
        <dbReference type="EMBL" id="MBI1645947.1"/>
    </source>
</evidence>
<accession>A0ABS0SKH4</accession>
<evidence type="ECO:0000313" key="2">
    <source>
        <dbReference type="Proteomes" id="UP000641139"/>
    </source>
</evidence>
<protein>
    <submittedName>
        <fullName evidence="1">Uncharacterized protein</fullName>
    </submittedName>
</protein>
<gene>
    <name evidence="1" type="ORF">I7X30_02555</name>
</gene>
<dbReference type="RefSeq" id="WP_198465888.1">
    <property type="nucleotide sequence ID" value="NZ_JAEFDC010000001.1"/>
</dbReference>
<reference evidence="1 2" key="1">
    <citation type="journal article" date="2021" name="Int. J. Syst. Evol. Microbiol.">
        <title>Capnocytophaga periodontitidis sp. nov., isolated from subgingival plaque of periodontitis patient.</title>
        <authorList>
            <person name="Zhang Y."/>
            <person name="Qiao D."/>
            <person name="Shi W."/>
            <person name="Wu D."/>
            <person name="Cai M."/>
        </authorList>
    </citation>
    <scope>NUCLEOTIDE SEQUENCE [LARGE SCALE GENOMIC DNA]</scope>
    <source>
        <strain evidence="1 2">051621</strain>
    </source>
</reference>
<comment type="caution">
    <text evidence="1">The sequence shown here is derived from an EMBL/GenBank/DDBJ whole genome shotgun (WGS) entry which is preliminary data.</text>
</comment>
<sequence length="477" mass="56728">MKKQGRSQLANWGIALLGILLLLEACKKGEIPLDLTNIEIGGKANNYDFDNNYFKKEVKSTYLSYEILDDTIYKRIQMIEELPKKASIYYFLSEDSIAKFHFGNFTPRGGNINVYEGKIRSVGLSFRQEQLPEFVKYLYETLGTPYAQEMEEYKREYYSPESYYSGKNTFEILERAFPDCLKDRNTIYCPKYLYWKKGEVYYRLETFFATYPSAIIRNGLTRISKLPLPKVKYDFEQVKIGSSESNYPFNKNKDIEAVHNYTSHFYELIRNHYYEYGKGNKAIYYIKDIKPYNLKGKDDEDFSQYNLYFNEKKYRFAGFEIERAEVITYKRKIVSLYVETLSNDFPKVYKYLRKRLGEPFYVAKQDINQTNYDPATLYALEKVFPEYIEVFHFDTTENDPEYISIYKEDDKQLTAPEHILWKNGDVFCKFKVLENPFTNSVIENGIPKFEIRNSIHFVIPRDTLNPDFLYQRNEKSF</sequence>
<keyword evidence="2" id="KW-1185">Reference proteome</keyword>
<dbReference type="EMBL" id="JAEFDC010000001">
    <property type="protein sequence ID" value="MBI1645947.1"/>
    <property type="molecule type" value="Genomic_DNA"/>
</dbReference>